<dbReference type="RefSeq" id="WP_245798619.1">
    <property type="nucleotide sequence ID" value="NZ_FQVD01000045.1"/>
</dbReference>
<evidence type="ECO:0000259" key="1">
    <source>
        <dbReference type="Pfam" id="PF08800"/>
    </source>
</evidence>
<dbReference type="EMBL" id="FQVD01000045">
    <property type="protein sequence ID" value="SHF90816.1"/>
    <property type="molecule type" value="Genomic_DNA"/>
</dbReference>
<evidence type="ECO:0000313" key="3">
    <source>
        <dbReference type="Proteomes" id="UP000184436"/>
    </source>
</evidence>
<feature type="domain" description="BT4734-like N-terminal" evidence="1">
    <location>
        <begin position="72"/>
        <end position="209"/>
    </location>
</feature>
<dbReference type="STRING" id="871325.SAMN05444349_1457"/>
<name>A0A1M5FH63_9BACE</name>
<keyword evidence="3" id="KW-1185">Reference proteome</keyword>
<protein>
    <submittedName>
        <fullName evidence="2">VirE N-terminal domain-containing protein</fullName>
    </submittedName>
</protein>
<dbReference type="Proteomes" id="UP000184436">
    <property type="component" value="Unassembled WGS sequence"/>
</dbReference>
<sequence>MKNVLTNEYKMSYFMPPIAPIKNEQGQTIAPATLIPFCDVSANQIYQMITRSEKLRILTEQVRSAADIRTGKASLLPYVTPCGIFTRRNSKCFVSPSGLAIVDIDHMDSYQEAAELRYALFNDPFLRPVLTFISPSGRGVKAFVPYCAASQDDEVKRVTENMIWAMQYVELTYGAKNDLSTNTPTKGVDISGKDIVRACFLSHDPEALFRTL</sequence>
<accession>A0A1M5FH63</accession>
<evidence type="ECO:0000313" key="2">
    <source>
        <dbReference type="EMBL" id="SHF90816.1"/>
    </source>
</evidence>
<dbReference type="Pfam" id="PF08800">
    <property type="entry name" value="BT4734-like_N"/>
    <property type="match status" value="1"/>
</dbReference>
<organism evidence="2 3">
    <name type="scientific">Bacteroides faecichinchillae</name>
    <dbReference type="NCBI Taxonomy" id="871325"/>
    <lineage>
        <taxon>Bacteria</taxon>
        <taxon>Pseudomonadati</taxon>
        <taxon>Bacteroidota</taxon>
        <taxon>Bacteroidia</taxon>
        <taxon>Bacteroidales</taxon>
        <taxon>Bacteroidaceae</taxon>
        <taxon>Bacteroides</taxon>
    </lineage>
</organism>
<gene>
    <name evidence="2" type="ORF">SAMN05444349_1457</name>
</gene>
<dbReference type="InterPro" id="IPR014907">
    <property type="entry name" value="BT4734-like_N"/>
</dbReference>
<dbReference type="AlphaFoldDB" id="A0A1M5FH63"/>
<reference evidence="2 3" key="1">
    <citation type="submission" date="2016-11" db="EMBL/GenBank/DDBJ databases">
        <authorList>
            <person name="Jaros S."/>
            <person name="Januszkiewicz K."/>
            <person name="Wedrychowicz H."/>
        </authorList>
    </citation>
    <scope>NUCLEOTIDE SEQUENCE [LARGE SCALE GENOMIC DNA]</scope>
    <source>
        <strain evidence="2 3">DSM 26883</strain>
    </source>
</reference>
<proteinExistence type="predicted"/>